<feature type="domain" description="Transposase IS200-like" evidence="1">
    <location>
        <begin position="15"/>
        <end position="148"/>
    </location>
</feature>
<dbReference type="GeneID" id="98659235"/>
<dbReference type="RefSeq" id="WP_227601163.1">
    <property type="nucleotide sequence ID" value="NZ_JAJEPX010000051.1"/>
</dbReference>
<dbReference type="SUPFAM" id="SSF143422">
    <property type="entry name" value="Transposase IS200-like"/>
    <property type="match status" value="1"/>
</dbReference>
<evidence type="ECO:0000313" key="2">
    <source>
        <dbReference type="EMBL" id="MCC2177744.1"/>
    </source>
</evidence>
<dbReference type="Proteomes" id="UP001298753">
    <property type="component" value="Unassembled WGS sequence"/>
</dbReference>
<organism evidence="2 3">
    <name type="scientific">Agathobaculum butyriciproducens</name>
    <dbReference type="NCBI Taxonomy" id="1628085"/>
    <lineage>
        <taxon>Bacteria</taxon>
        <taxon>Bacillati</taxon>
        <taxon>Bacillota</taxon>
        <taxon>Clostridia</taxon>
        <taxon>Eubacteriales</taxon>
        <taxon>Butyricicoccaceae</taxon>
        <taxon>Agathobaculum</taxon>
    </lineage>
</organism>
<dbReference type="GO" id="GO:0043565">
    <property type="term" value="F:sequence-specific DNA binding"/>
    <property type="evidence" value="ECO:0007669"/>
    <property type="project" value="TreeGrafter"/>
</dbReference>
<dbReference type="InterPro" id="IPR052715">
    <property type="entry name" value="RAYT_transposase"/>
</dbReference>
<gene>
    <name evidence="2" type="ORF">LKD22_11530</name>
</gene>
<evidence type="ECO:0000259" key="1">
    <source>
        <dbReference type="SMART" id="SM01321"/>
    </source>
</evidence>
<keyword evidence="3" id="KW-1185">Reference proteome</keyword>
<accession>A0AAW4VXQ8</accession>
<reference evidence="2 3" key="1">
    <citation type="submission" date="2021-10" db="EMBL/GenBank/DDBJ databases">
        <title>Anaerobic single-cell dispensing facilitates the cultivation of human gut bacteria.</title>
        <authorList>
            <person name="Afrizal A."/>
        </authorList>
    </citation>
    <scope>NUCLEOTIDE SEQUENCE [LARGE SCALE GENOMIC DNA]</scope>
    <source>
        <strain evidence="2 3">CLA-AA-H270</strain>
    </source>
</reference>
<dbReference type="GO" id="GO:0006313">
    <property type="term" value="P:DNA transposition"/>
    <property type="evidence" value="ECO:0007669"/>
    <property type="project" value="InterPro"/>
</dbReference>
<dbReference type="InterPro" id="IPR002686">
    <property type="entry name" value="Transposase_17"/>
</dbReference>
<dbReference type="PANTHER" id="PTHR36966">
    <property type="entry name" value="REP-ASSOCIATED TYROSINE TRANSPOSASE"/>
    <property type="match status" value="1"/>
</dbReference>
<dbReference type="SMART" id="SM01321">
    <property type="entry name" value="Y1_Tnp"/>
    <property type="match status" value="1"/>
</dbReference>
<proteinExistence type="predicted"/>
<sequence length="161" mass="18828">METRRSARLPKYDYGKQGVYFVTLCTYQRQCTLSTVGRDDLGAPSLRLSVIGKIVEHYIRTIPGAYPYVSIDSYVIMPNHVHMLISVLRDDGAPRSSRPTELVPRIIAALKRFSNQDAGRNLWQRSFYDHIIRDDTDYAVKYNYILDNPRRWAEDEYYSKR</sequence>
<dbReference type="InterPro" id="IPR036515">
    <property type="entry name" value="Transposase_17_sf"/>
</dbReference>
<comment type="caution">
    <text evidence="2">The sequence shown here is derived from an EMBL/GenBank/DDBJ whole genome shotgun (WGS) entry which is preliminary data.</text>
</comment>
<protein>
    <recommendedName>
        <fullName evidence="1">Transposase IS200-like domain-containing protein</fullName>
    </recommendedName>
</protein>
<dbReference type="GO" id="GO:0004803">
    <property type="term" value="F:transposase activity"/>
    <property type="evidence" value="ECO:0007669"/>
    <property type="project" value="InterPro"/>
</dbReference>
<dbReference type="EMBL" id="JAJEPX010000051">
    <property type="protein sequence ID" value="MCC2177744.1"/>
    <property type="molecule type" value="Genomic_DNA"/>
</dbReference>
<dbReference type="PANTHER" id="PTHR36966:SF1">
    <property type="entry name" value="REP-ASSOCIATED TYROSINE TRANSPOSASE"/>
    <property type="match status" value="1"/>
</dbReference>
<dbReference type="AlphaFoldDB" id="A0AAW4VXQ8"/>
<evidence type="ECO:0000313" key="3">
    <source>
        <dbReference type="Proteomes" id="UP001298753"/>
    </source>
</evidence>
<dbReference type="Gene3D" id="3.30.70.1290">
    <property type="entry name" value="Transposase IS200-like"/>
    <property type="match status" value="1"/>
</dbReference>
<name>A0AAW4VXQ8_9FIRM</name>